<dbReference type="GO" id="GO:0016987">
    <property type="term" value="F:sigma factor activity"/>
    <property type="evidence" value="ECO:0007669"/>
    <property type="project" value="UniProtKB-KW"/>
</dbReference>
<feature type="domain" description="RNA polymerase sigma factor 70 region 4 type 2" evidence="8">
    <location>
        <begin position="117"/>
        <end position="167"/>
    </location>
</feature>
<comment type="similarity">
    <text evidence="1">Belongs to the sigma-70 factor family. ECF subfamily.</text>
</comment>
<protein>
    <submittedName>
        <fullName evidence="9">Sigma-70 family RNA polymerase sigma factor</fullName>
    </submittedName>
</protein>
<dbReference type="NCBIfam" id="NF007214">
    <property type="entry name" value="PRK09636.1"/>
    <property type="match status" value="1"/>
</dbReference>
<comment type="caution">
    <text evidence="9">The sequence shown here is derived from an EMBL/GenBank/DDBJ whole genome shotgun (WGS) entry which is preliminary data.</text>
</comment>
<dbReference type="InterPro" id="IPR014284">
    <property type="entry name" value="RNA_pol_sigma-70_dom"/>
</dbReference>
<dbReference type="SUPFAM" id="SSF88946">
    <property type="entry name" value="Sigma2 domain of RNA polymerase sigma factors"/>
    <property type="match status" value="1"/>
</dbReference>
<keyword evidence="3" id="KW-0805">Transcription regulation</keyword>
<dbReference type="Gene3D" id="1.10.10.10">
    <property type="entry name" value="Winged helix-like DNA-binding domain superfamily/Winged helix DNA-binding domain"/>
    <property type="match status" value="1"/>
</dbReference>
<dbReference type="CDD" id="cd06171">
    <property type="entry name" value="Sigma70_r4"/>
    <property type="match status" value="1"/>
</dbReference>
<sequence length="320" mass="35228">MPDHGVMSLSTQEADLFESYRGRLEAIAYRLLGSAGDAEDAVQETFLRWHAADRTLIETPVAWLTKVLTNLYLNQLTSARARRETYVGQWLPEPVLAGDPMLGPADTAEQRESVSFAMLTLMERLSPNERAVYVLREAFGYAHREIAEILDLTESNCQQIYRRAKQHVSTGEARAEVDAATARKIVEQFLAAALSGETEPLIRLLTDGAVSVADGGGRIPARKIPVVGALDIARYVRNLFRPTDARRAFVGDEVVFYADVVNGAPAVLVVTGARVYGIFALDPTPDGVAAIHIQVNPEKLQRITRQWAAAGPHRPLELAW</sequence>
<evidence type="ECO:0000256" key="2">
    <source>
        <dbReference type="ARBA" id="ARBA00011344"/>
    </source>
</evidence>
<dbReference type="InterPro" id="IPR013325">
    <property type="entry name" value="RNA_pol_sigma_r2"/>
</dbReference>
<dbReference type="AlphaFoldDB" id="A0A5N0EN89"/>
<keyword evidence="10" id="KW-1185">Reference proteome</keyword>
<evidence type="ECO:0000256" key="3">
    <source>
        <dbReference type="ARBA" id="ARBA00023015"/>
    </source>
</evidence>
<accession>A0A5N0EN89</accession>
<dbReference type="InterPro" id="IPR013249">
    <property type="entry name" value="RNA_pol_sigma70_r4_t2"/>
</dbReference>
<evidence type="ECO:0000313" key="9">
    <source>
        <dbReference type="EMBL" id="KAA8890443.1"/>
    </source>
</evidence>
<dbReference type="PANTHER" id="PTHR30173">
    <property type="entry name" value="SIGMA 19 FACTOR"/>
    <property type="match status" value="1"/>
</dbReference>
<evidence type="ECO:0000259" key="7">
    <source>
        <dbReference type="Pfam" id="PF04542"/>
    </source>
</evidence>
<dbReference type="PANTHER" id="PTHR30173:SF36">
    <property type="entry name" value="ECF RNA POLYMERASE SIGMA FACTOR SIGJ"/>
    <property type="match status" value="1"/>
</dbReference>
<dbReference type="Pfam" id="PF04542">
    <property type="entry name" value="Sigma70_r2"/>
    <property type="match status" value="1"/>
</dbReference>
<dbReference type="Pfam" id="PF08281">
    <property type="entry name" value="Sigma70_r4_2"/>
    <property type="match status" value="1"/>
</dbReference>
<name>A0A5N0EN89_9NOCA</name>
<dbReference type="InterPro" id="IPR032710">
    <property type="entry name" value="NTF2-like_dom_sf"/>
</dbReference>
<dbReference type="InterPro" id="IPR007627">
    <property type="entry name" value="RNA_pol_sigma70_r2"/>
</dbReference>
<dbReference type="GO" id="GO:0003677">
    <property type="term" value="F:DNA binding"/>
    <property type="evidence" value="ECO:0007669"/>
    <property type="project" value="UniProtKB-KW"/>
</dbReference>
<organism evidence="9 10">
    <name type="scientific">Nocardia colli</name>
    <dbReference type="NCBI Taxonomy" id="2545717"/>
    <lineage>
        <taxon>Bacteria</taxon>
        <taxon>Bacillati</taxon>
        <taxon>Actinomycetota</taxon>
        <taxon>Actinomycetes</taxon>
        <taxon>Mycobacteriales</taxon>
        <taxon>Nocardiaceae</taxon>
        <taxon>Nocardia</taxon>
    </lineage>
</organism>
<reference evidence="9 10" key="1">
    <citation type="submission" date="2019-09" db="EMBL/GenBank/DDBJ databases">
        <authorList>
            <person name="Wang X."/>
        </authorList>
    </citation>
    <scope>NUCLEOTIDE SEQUENCE [LARGE SCALE GENOMIC DNA]</scope>
    <source>
        <strain evidence="9 10">CICC 11023</strain>
    </source>
</reference>
<dbReference type="GO" id="GO:0006352">
    <property type="term" value="P:DNA-templated transcription initiation"/>
    <property type="evidence" value="ECO:0007669"/>
    <property type="project" value="InterPro"/>
</dbReference>
<gene>
    <name evidence="9" type="ORF">F3087_03925</name>
</gene>
<evidence type="ECO:0000256" key="1">
    <source>
        <dbReference type="ARBA" id="ARBA00010641"/>
    </source>
</evidence>
<dbReference type="Gene3D" id="1.10.1740.10">
    <property type="match status" value="1"/>
</dbReference>
<evidence type="ECO:0000256" key="6">
    <source>
        <dbReference type="ARBA" id="ARBA00023163"/>
    </source>
</evidence>
<evidence type="ECO:0000259" key="8">
    <source>
        <dbReference type="Pfam" id="PF08281"/>
    </source>
</evidence>
<keyword evidence="4" id="KW-0731">Sigma factor</keyword>
<keyword evidence="5" id="KW-0238">DNA-binding</keyword>
<evidence type="ECO:0000256" key="4">
    <source>
        <dbReference type="ARBA" id="ARBA00023082"/>
    </source>
</evidence>
<dbReference type="InterPro" id="IPR052704">
    <property type="entry name" value="ECF_Sigma-70_Domain"/>
</dbReference>
<evidence type="ECO:0000313" key="10">
    <source>
        <dbReference type="Proteomes" id="UP000323876"/>
    </source>
</evidence>
<evidence type="ECO:0000256" key="5">
    <source>
        <dbReference type="ARBA" id="ARBA00023125"/>
    </source>
</evidence>
<dbReference type="EMBL" id="VXLC01000001">
    <property type="protein sequence ID" value="KAA8890443.1"/>
    <property type="molecule type" value="Genomic_DNA"/>
</dbReference>
<dbReference type="NCBIfam" id="TIGR02937">
    <property type="entry name" value="sigma70-ECF"/>
    <property type="match status" value="1"/>
</dbReference>
<dbReference type="InterPro" id="IPR013324">
    <property type="entry name" value="RNA_pol_sigma_r3/r4-like"/>
</dbReference>
<dbReference type="OrthoDB" id="3211555at2"/>
<keyword evidence="6" id="KW-0804">Transcription</keyword>
<dbReference type="Proteomes" id="UP000323876">
    <property type="component" value="Unassembled WGS sequence"/>
</dbReference>
<dbReference type="InterPro" id="IPR036388">
    <property type="entry name" value="WH-like_DNA-bd_sf"/>
</dbReference>
<comment type="subunit">
    <text evidence="2">Interacts transiently with the RNA polymerase catalytic core formed by RpoA, RpoB, RpoC and RpoZ (2 alpha, 1 beta, 1 beta' and 1 omega subunit) to form the RNA polymerase holoenzyme that can initiate transcription.</text>
</comment>
<dbReference type="SUPFAM" id="SSF54427">
    <property type="entry name" value="NTF2-like"/>
    <property type="match status" value="1"/>
</dbReference>
<dbReference type="SUPFAM" id="SSF88659">
    <property type="entry name" value="Sigma3 and sigma4 domains of RNA polymerase sigma factors"/>
    <property type="match status" value="1"/>
</dbReference>
<proteinExistence type="inferred from homology"/>
<feature type="domain" description="RNA polymerase sigma-70 region 2" evidence="7">
    <location>
        <begin position="16"/>
        <end position="80"/>
    </location>
</feature>